<sequence>MLKIKNKYNSNSCKIREGIKLAKSFEIIMAGLISGIVALTTTFLGVGGTVIGAVLGAIVYQILSIVVKEPLENTTVRKVENEVVYILPLVLIAIILTIFIMSYFFIEFLTYYELLKSVTENNLLTIMGIGLIVMGIYPILQSKNIKKIYGTIVLILGTFLLIRGLMPYNSLLMEAYIQLTGQYDMISIFILLALSAIIIVIFSDSVTLYRGRKRNMDIPIISKDNDEFKTIHVDNYNTNNSSLDAINNEKKNIINEIKKDIIKPDEIKNIAIDVIKDINNPNIDNDIENLNATMDNDNMFNEKNMNNGNNNEHINNDKYNTGKINKDYAEHRAKSTIKSNKTSTMSRNQKFFKRK</sequence>
<feature type="transmembrane region" description="Helical" evidence="2">
    <location>
        <begin position="186"/>
        <end position="209"/>
    </location>
</feature>
<accession>A0A166DDL6</accession>
<evidence type="ECO:0000313" key="4">
    <source>
        <dbReference type="Proteomes" id="UP000077275"/>
    </source>
</evidence>
<proteinExistence type="predicted"/>
<feature type="compositionally biased region" description="Polar residues" evidence="1">
    <location>
        <begin position="336"/>
        <end position="349"/>
    </location>
</feature>
<keyword evidence="2" id="KW-0472">Membrane</keyword>
<evidence type="ECO:0000256" key="1">
    <source>
        <dbReference type="SAM" id="MobiDB-lite"/>
    </source>
</evidence>
<feature type="transmembrane region" description="Helical" evidence="2">
    <location>
        <begin position="50"/>
        <end position="71"/>
    </location>
</feature>
<reference evidence="3 4" key="1">
    <citation type="submission" date="2016-04" db="EMBL/GenBank/DDBJ databases">
        <title>Genome sequence of Methanobrevibacter cuticularis DSM 11139.</title>
        <authorList>
            <person name="Poehlein A."/>
            <person name="Seedorf H."/>
            <person name="Daniel R."/>
        </authorList>
    </citation>
    <scope>NUCLEOTIDE SEQUENCE [LARGE SCALE GENOMIC DNA]</scope>
    <source>
        <strain evidence="3 4">DSM 11139</strain>
    </source>
</reference>
<organism evidence="3 4">
    <name type="scientific">Methanobrevibacter cuticularis</name>
    <dbReference type="NCBI Taxonomy" id="47311"/>
    <lineage>
        <taxon>Archaea</taxon>
        <taxon>Methanobacteriati</taxon>
        <taxon>Methanobacteriota</taxon>
        <taxon>Methanomada group</taxon>
        <taxon>Methanobacteria</taxon>
        <taxon>Methanobacteriales</taxon>
        <taxon>Methanobacteriaceae</taxon>
        <taxon>Methanobrevibacter</taxon>
    </lineage>
</organism>
<protein>
    <submittedName>
        <fullName evidence="3">Uncharacterized protein</fullName>
    </submittedName>
</protein>
<feature type="region of interest" description="Disordered" evidence="1">
    <location>
        <begin position="334"/>
        <end position="355"/>
    </location>
</feature>
<feature type="transmembrane region" description="Helical" evidence="2">
    <location>
        <begin position="83"/>
        <end position="106"/>
    </location>
</feature>
<feature type="transmembrane region" description="Helical" evidence="2">
    <location>
        <begin position="21"/>
        <end position="44"/>
    </location>
</feature>
<dbReference type="Proteomes" id="UP000077275">
    <property type="component" value="Unassembled WGS sequence"/>
</dbReference>
<feature type="transmembrane region" description="Helical" evidence="2">
    <location>
        <begin position="122"/>
        <end position="140"/>
    </location>
</feature>
<feature type="transmembrane region" description="Helical" evidence="2">
    <location>
        <begin position="147"/>
        <end position="166"/>
    </location>
</feature>
<dbReference type="STRING" id="47311.MBCUT_14740"/>
<dbReference type="EMBL" id="LWMW01000117">
    <property type="protein sequence ID" value="KZX15479.1"/>
    <property type="molecule type" value="Genomic_DNA"/>
</dbReference>
<keyword evidence="4" id="KW-1185">Reference proteome</keyword>
<evidence type="ECO:0000256" key="2">
    <source>
        <dbReference type="SAM" id="Phobius"/>
    </source>
</evidence>
<name>A0A166DDL6_9EURY</name>
<keyword evidence="2" id="KW-0812">Transmembrane</keyword>
<evidence type="ECO:0000313" key="3">
    <source>
        <dbReference type="EMBL" id="KZX15479.1"/>
    </source>
</evidence>
<keyword evidence="2" id="KW-1133">Transmembrane helix</keyword>
<gene>
    <name evidence="3" type="ORF">MBCUT_14740</name>
</gene>
<dbReference type="PATRIC" id="fig|47311.3.peg.1608"/>
<comment type="caution">
    <text evidence="3">The sequence shown here is derived from an EMBL/GenBank/DDBJ whole genome shotgun (WGS) entry which is preliminary data.</text>
</comment>
<dbReference type="AlphaFoldDB" id="A0A166DDL6"/>